<dbReference type="AlphaFoldDB" id="H2J3J5"/>
<evidence type="ECO:0000313" key="3">
    <source>
        <dbReference type="Proteomes" id="UP000007161"/>
    </source>
</evidence>
<dbReference type="RefSeq" id="WP_014295711.1">
    <property type="nucleotide sequence ID" value="NC_016751.1"/>
</dbReference>
<evidence type="ECO:0000313" key="2">
    <source>
        <dbReference type="EMBL" id="AEX84639.1"/>
    </source>
</evidence>
<name>H2J3J5_MARPK</name>
<sequence length="123" mass="14465">MKNKRLLLIIIGIMSLIMGYINFSYDNFIFLSYITVSLIAFFGFWEDIKNIWYHRSAHIIVSGIISVLIGIYEILKYIFGWLAVYTSQENPPIFKIDIFVFSLFMILVMVYEINYLKKAGKNI</sequence>
<dbReference type="eggNOG" id="ENOG502ZJC6">
    <property type="taxonomic scope" value="Bacteria"/>
</dbReference>
<feature type="transmembrane region" description="Helical" evidence="1">
    <location>
        <begin position="57"/>
        <end position="78"/>
    </location>
</feature>
<reference evidence="2 3" key="1">
    <citation type="journal article" date="2012" name="J. Bacteriol.">
        <title>Complete Genome Sequence of the Thermophilic, Piezophilic, Heterotrophic Bacterium Marinitoga piezophila KA3.</title>
        <authorList>
            <person name="Lucas S."/>
            <person name="Han J."/>
            <person name="Lapidus A."/>
            <person name="Cheng J.F."/>
            <person name="Goodwin L.A."/>
            <person name="Pitluck S."/>
            <person name="Peters L."/>
            <person name="Mikhailova N."/>
            <person name="Teshima H."/>
            <person name="Detter J.C."/>
            <person name="Han C."/>
            <person name="Tapia R."/>
            <person name="Land M."/>
            <person name="Hauser L."/>
            <person name="Kyrpides N.C."/>
            <person name="Ivanova N."/>
            <person name="Pagani I."/>
            <person name="Vannier P."/>
            <person name="Oger P."/>
            <person name="Bartlett D.H."/>
            <person name="Noll K.M."/>
            <person name="Woyke T."/>
            <person name="Jebbar M."/>
        </authorList>
    </citation>
    <scope>NUCLEOTIDE SEQUENCE [LARGE SCALE GENOMIC DNA]</scope>
    <source>
        <strain evidence="3">DSM 14283 / JCM 11233 / KA3</strain>
    </source>
</reference>
<gene>
    <name evidence="2" type="ordered locus">Marpi_0184</name>
</gene>
<keyword evidence="1" id="KW-1133">Transmembrane helix</keyword>
<feature type="transmembrane region" description="Helical" evidence="1">
    <location>
        <begin position="98"/>
        <end position="116"/>
    </location>
</feature>
<dbReference type="STRING" id="443254.Marpi_0184"/>
<organism evidence="2 3">
    <name type="scientific">Marinitoga piezophila (strain DSM 14283 / JCM 11233 / KA3)</name>
    <dbReference type="NCBI Taxonomy" id="443254"/>
    <lineage>
        <taxon>Bacteria</taxon>
        <taxon>Thermotogati</taxon>
        <taxon>Thermotogota</taxon>
        <taxon>Thermotogae</taxon>
        <taxon>Petrotogales</taxon>
        <taxon>Petrotogaceae</taxon>
        <taxon>Marinitoga</taxon>
    </lineage>
</organism>
<dbReference type="OrthoDB" id="47073at2"/>
<dbReference type="EMBL" id="CP003257">
    <property type="protein sequence ID" value="AEX84639.1"/>
    <property type="molecule type" value="Genomic_DNA"/>
</dbReference>
<keyword evidence="1" id="KW-0812">Transmembrane</keyword>
<keyword evidence="3" id="KW-1185">Reference proteome</keyword>
<feature type="transmembrane region" description="Helical" evidence="1">
    <location>
        <begin position="7"/>
        <end position="23"/>
    </location>
</feature>
<keyword evidence="1" id="KW-0472">Membrane</keyword>
<protein>
    <submittedName>
        <fullName evidence="2">Uncharacterized protein</fullName>
    </submittedName>
</protein>
<dbReference type="KEGG" id="mpz:Marpi_0184"/>
<feature type="transmembrane region" description="Helical" evidence="1">
    <location>
        <begin position="29"/>
        <end position="45"/>
    </location>
</feature>
<dbReference type="HOGENOM" id="CLU_1988955_0_0_0"/>
<evidence type="ECO:0000256" key="1">
    <source>
        <dbReference type="SAM" id="Phobius"/>
    </source>
</evidence>
<accession>H2J3J5</accession>
<proteinExistence type="predicted"/>
<dbReference type="Proteomes" id="UP000007161">
    <property type="component" value="Chromosome"/>
</dbReference>
<reference evidence="3" key="2">
    <citation type="submission" date="2012-01" db="EMBL/GenBank/DDBJ databases">
        <title>Complete sequence of chromosome of Marinitoga piezophila KA3.</title>
        <authorList>
            <person name="Lucas S."/>
            <person name="Han J."/>
            <person name="Lapidus A."/>
            <person name="Cheng J.-F."/>
            <person name="Goodwin L."/>
            <person name="Pitluck S."/>
            <person name="Peters L."/>
            <person name="Mikhailova N."/>
            <person name="Teshima H."/>
            <person name="Detter J.C."/>
            <person name="Han C."/>
            <person name="Tapia R."/>
            <person name="Land M."/>
            <person name="Hauser L."/>
            <person name="Kyrpides N."/>
            <person name="Ivanova N."/>
            <person name="Pagani I."/>
            <person name="Jebbar M."/>
            <person name="Vannier P."/>
            <person name="Oger P."/>
            <person name="Cario A."/>
            <person name="Bartlett D."/>
            <person name="Noll K.M."/>
            <person name="Woyke T."/>
        </authorList>
    </citation>
    <scope>NUCLEOTIDE SEQUENCE [LARGE SCALE GENOMIC DNA]</scope>
    <source>
        <strain evidence="3">DSM 14283 / JCM 11233 / KA3</strain>
    </source>
</reference>